<accession>A0A4R2M8E1</accession>
<dbReference type="GeneID" id="99685545"/>
<sequence length="194" mass="20595">MSLADWAHLLLFQLSLSLLAVGGAVTLAPEMHRYLVTGQAWLNDAQFNASIALAQAAPGPNVLFIALLGWNIGLNAAGHGPGDALGLASGLLGTAVCVLGVLTPSSLLTLFAARWAQRHQDRLAVRAFRQGLSSLVVGIMLATSWLLARPTGRWREDGLLWLLTAVTALLVWRTRVHLLWLLAAGGLLGALGWV</sequence>
<dbReference type="InterPro" id="IPR052518">
    <property type="entry name" value="CHR_Transporter"/>
</dbReference>
<feature type="transmembrane region" description="Helical" evidence="7">
    <location>
        <begin position="160"/>
        <end position="193"/>
    </location>
</feature>
<organism evidence="8 9">
    <name type="scientific">Rubrivivax gelatinosus</name>
    <name type="common">Rhodocyclus gelatinosus</name>
    <name type="synonym">Rhodopseudomonas gelatinosa</name>
    <dbReference type="NCBI Taxonomy" id="28068"/>
    <lineage>
        <taxon>Bacteria</taxon>
        <taxon>Pseudomonadati</taxon>
        <taxon>Pseudomonadota</taxon>
        <taxon>Betaproteobacteria</taxon>
        <taxon>Burkholderiales</taxon>
        <taxon>Sphaerotilaceae</taxon>
        <taxon>Rubrivivax</taxon>
    </lineage>
</organism>
<evidence type="ECO:0000256" key="5">
    <source>
        <dbReference type="ARBA" id="ARBA00022989"/>
    </source>
</evidence>
<dbReference type="AlphaFoldDB" id="A0A4R2M8E1"/>
<evidence type="ECO:0000256" key="6">
    <source>
        <dbReference type="ARBA" id="ARBA00023136"/>
    </source>
</evidence>
<gene>
    <name evidence="8" type="ORF">EV684_104302</name>
</gene>
<dbReference type="PANTHER" id="PTHR43663">
    <property type="entry name" value="CHROMATE TRANSPORT PROTEIN-RELATED"/>
    <property type="match status" value="1"/>
</dbReference>
<keyword evidence="4 7" id="KW-0812">Transmembrane</keyword>
<feature type="transmembrane region" description="Helical" evidence="7">
    <location>
        <begin position="90"/>
        <end position="115"/>
    </location>
</feature>
<proteinExistence type="inferred from homology"/>
<protein>
    <submittedName>
        <fullName evidence="8">Chromate transporter</fullName>
    </submittedName>
</protein>
<evidence type="ECO:0000256" key="4">
    <source>
        <dbReference type="ARBA" id="ARBA00022692"/>
    </source>
</evidence>
<dbReference type="OrthoDB" id="8596378at2"/>
<dbReference type="GO" id="GO:0015109">
    <property type="term" value="F:chromate transmembrane transporter activity"/>
    <property type="evidence" value="ECO:0007669"/>
    <property type="project" value="InterPro"/>
</dbReference>
<evidence type="ECO:0000256" key="3">
    <source>
        <dbReference type="ARBA" id="ARBA00022475"/>
    </source>
</evidence>
<dbReference type="RefSeq" id="WP_132646265.1">
    <property type="nucleotide sequence ID" value="NZ_CP181386.1"/>
</dbReference>
<feature type="transmembrane region" description="Helical" evidence="7">
    <location>
        <begin position="6"/>
        <end position="28"/>
    </location>
</feature>
<comment type="caution">
    <text evidence="8">The sequence shown here is derived from an EMBL/GenBank/DDBJ whole genome shotgun (WGS) entry which is preliminary data.</text>
</comment>
<keyword evidence="6 7" id="KW-0472">Membrane</keyword>
<name>A0A4R2M8E1_RUBGE</name>
<evidence type="ECO:0000256" key="2">
    <source>
        <dbReference type="ARBA" id="ARBA00005262"/>
    </source>
</evidence>
<dbReference type="GO" id="GO:0005886">
    <property type="term" value="C:plasma membrane"/>
    <property type="evidence" value="ECO:0007669"/>
    <property type="project" value="UniProtKB-SubCell"/>
</dbReference>
<dbReference type="Proteomes" id="UP000295106">
    <property type="component" value="Unassembled WGS sequence"/>
</dbReference>
<dbReference type="InterPro" id="IPR003370">
    <property type="entry name" value="Chromate_transpt"/>
</dbReference>
<feature type="transmembrane region" description="Helical" evidence="7">
    <location>
        <begin position="49"/>
        <end position="70"/>
    </location>
</feature>
<feature type="transmembrane region" description="Helical" evidence="7">
    <location>
        <begin position="127"/>
        <end position="148"/>
    </location>
</feature>
<evidence type="ECO:0000256" key="1">
    <source>
        <dbReference type="ARBA" id="ARBA00004651"/>
    </source>
</evidence>
<keyword evidence="3" id="KW-1003">Cell membrane</keyword>
<reference evidence="8 9" key="1">
    <citation type="submission" date="2019-03" db="EMBL/GenBank/DDBJ databases">
        <title>Genomic Encyclopedia of Type Strains, Phase IV (KMG-IV): sequencing the most valuable type-strain genomes for metagenomic binning, comparative biology and taxonomic classification.</title>
        <authorList>
            <person name="Goeker M."/>
        </authorList>
    </citation>
    <scope>NUCLEOTIDE SEQUENCE [LARGE SCALE GENOMIC DNA]</scope>
    <source>
        <strain evidence="8 9">DSM 1709</strain>
    </source>
</reference>
<comment type="subcellular location">
    <subcellularLocation>
        <location evidence="1">Cell membrane</location>
        <topology evidence="1">Multi-pass membrane protein</topology>
    </subcellularLocation>
</comment>
<comment type="similarity">
    <text evidence="2">Belongs to the chromate ion transporter (CHR) (TC 2.A.51) family.</text>
</comment>
<dbReference type="PANTHER" id="PTHR43663:SF1">
    <property type="entry name" value="CHROMATE TRANSPORTER"/>
    <property type="match status" value="1"/>
</dbReference>
<evidence type="ECO:0000313" key="9">
    <source>
        <dbReference type="Proteomes" id="UP000295106"/>
    </source>
</evidence>
<evidence type="ECO:0000313" key="8">
    <source>
        <dbReference type="EMBL" id="TCP03579.1"/>
    </source>
</evidence>
<keyword evidence="5 7" id="KW-1133">Transmembrane helix</keyword>
<evidence type="ECO:0000256" key="7">
    <source>
        <dbReference type="SAM" id="Phobius"/>
    </source>
</evidence>
<dbReference type="Pfam" id="PF02417">
    <property type="entry name" value="Chromate_transp"/>
    <property type="match status" value="1"/>
</dbReference>
<dbReference type="EMBL" id="SLXD01000004">
    <property type="protein sequence ID" value="TCP03579.1"/>
    <property type="molecule type" value="Genomic_DNA"/>
</dbReference>